<protein>
    <submittedName>
        <fullName evidence="1">Uncharacterized protein</fullName>
    </submittedName>
</protein>
<sequence length="153" mass="17069">PKKWMSSPSTLLEMSSIPDVGKYDLSSLKHVSVGGSPILPVQKKYLCDTLFKGRNIIQESDSASGCCGSVRNWKTSSDRLGASGSFRCEEGRLQHDRGCTCSVCECHQSKRFNSLENQHLPHRQTALRLPYRLCDCHSTGSRNLRGKNGKVRR</sequence>
<keyword evidence="2" id="KW-1185">Reference proteome</keyword>
<name>A0A6H5GAC7_9HEMI</name>
<organism evidence="1 2">
    <name type="scientific">Nesidiocoris tenuis</name>
    <dbReference type="NCBI Taxonomy" id="355587"/>
    <lineage>
        <taxon>Eukaryota</taxon>
        <taxon>Metazoa</taxon>
        <taxon>Ecdysozoa</taxon>
        <taxon>Arthropoda</taxon>
        <taxon>Hexapoda</taxon>
        <taxon>Insecta</taxon>
        <taxon>Pterygota</taxon>
        <taxon>Neoptera</taxon>
        <taxon>Paraneoptera</taxon>
        <taxon>Hemiptera</taxon>
        <taxon>Heteroptera</taxon>
        <taxon>Panheteroptera</taxon>
        <taxon>Cimicomorpha</taxon>
        <taxon>Miridae</taxon>
        <taxon>Dicyphina</taxon>
        <taxon>Nesidiocoris</taxon>
    </lineage>
</organism>
<accession>A0A6H5GAC7</accession>
<evidence type="ECO:0000313" key="1">
    <source>
        <dbReference type="EMBL" id="CAA9998735.1"/>
    </source>
</evidence>
<reference evidence="1 2" key="1">
    <citation type="submission" date="2020-02" db="EMBL/GenBank/DDBJ databases">
        <authorList>
            <person name="Ferguson B K."/>
        </authorList>
    </citation>
    <scope>NUCLEOTIDE SEQUENCE [LARGE SCALE GENOMIC DNA]</scope>
</reference>
<feature type="non-terminal residue" evidence="1">
    <location>
        <position position="153"/>
    </location>
</feature>
<feature type="non-terminal residue" evidence="1">
    <location>
        <position position="1"/>
    </location>
</feature>
<evidence type="ECO:0000313" key="2">
    <source>
        <dbReference type="Proteomes" id="UP000479000"/>
    </source>
</evidence>
<proteinExistence type="predicted"/>
<dbReference type="AlphaFoldDB" id="A0A6H5GAC7"/>
<dbReference type="Proteomes" id="UP000479000">
    <property type="component" value="Unassembled WGS sequence"/>
</dbReference>
<dbReference type="EMBL" id="CADCXU010007315">
    <property type="protein sequence ID" value="CAA9998735.1"/>
    <property type="molecule type" value="Genomic_DNA"/>
</dbReference>
<gene>
    <name evidence="1" type="ORF">NTEN_LOCUS5018</name>
</gene>